<dbReference type="EMBL" id="JAVFKY010000005">
    <property type="protein sequence ID" value="KAK5576175.1"/>
    <property type="molecule type" value="Genomic_DNA"/>
</dbReference>
<keyword evidence="7 8" id="KW-0067">ATP-binding</keyword>
<sequence>MNDSIIKVTTPNTCTTNNTTTTTTATTTTIPESSGSIKKVYTSGRPPWYDSKGNLKNPLVIGVCGGSASGKTTVCDKIIANLNVRWVVLLSMDSFYKNLSKDIDPSKYNFDHPDSFDYDLMVKTISDLRAGKKVNIPKYCFKTHSRLVHQDTVYGADVIILEGILTLYSKELRDLMDIKIFIDTDDDVRLARRLKRDIAERGRTLESVLHQYNTFVKPSFDDYIIPLKKYADIIVPRGSDNIVAINLLTNHIRLKLKERGFDPEKTSELGLEGLELPSSIHVIKETNQIKAMLSILRNKNTKVGDFVFYSDRLCSLIIEEALTYLPFTEKIITTPTGSLYHGEELNSRICALVVLRAGGCMEQPLRSICKGIRTGKVLIQSDEMKKPHLFYEKLPDVSDSHVLVLDPTIATGASSEMAIRVLLDHGVPENRIIFVSVIASLKGILYLNYRFPDVQFVVSAIDKELSDEGFILPGCGFYSNRYFGTH</sequence>
<reference evidence="11 12" key="1">
    <citation type="submission" date="2023-11" db="EMBL/GenBank/DDBJ databases">
        <title>Dfirmibasis_genome.</title>
        <authorList>
            <person name="Edelbroek B."/>
            <person name="Kjellin J."/>
            <person name="Jerlstrom-Hultqvist J."/>
            <person name="Soderbom F."/>
        </authorList>
    </citation>
    <scope>NUCLEOTIDE SEQUENCE [LARGE SCALE GENOMIC DNA]</scope>
    <source>
        <strain evidence="11 12">TNS-C-14</strain>
    </source>
</reference>
<dbReference type="SUPFAM" id="SSF53271">
    <property type="entry name" value="PRTase-like"/>
    <property type="match status" value="1"/>
</dbReference>
<dbReference type="PANTHER" id="PTHR10285">
    <property type="entry name" value="URIDINE KINASE"/>
    <property type="match status" value="1"/>
</dbReference>
<comment type="catalytic activity">
    <reaction evidence="8">
        <text>uridine + ATP = UMP + ADP + H(+)</text>
        <dbReference type="Rhea" id="RHEA:16825"/>
        <dbReference type="ChEBI" id="CHEBI:15378"/>
        <dbReference type="ChEBI" id="CHEBI:16704"/>
        <dbReference type="ChEBI" id="CHEBI:30616"/>
        <dbReference type="ChEBI" id="CHEBI:57865"/>
        <dbReference type="ChEBI" id="CHEBI:456216"/>
        <dbReference type="EC" id="2.7.1.48"/>
    </reaction>
</comment>
<dbReference type="CDD" id="cd06223">
    <property type="entry name" value="PRTases_typeI"/>
    <property type="match status" value="1"/>
</dbReference>
<feature type="domain" description="Phosphoribosyltransferase" evidence="10">
    <location>
        <begin position="285"/>
        <end position="485"/>
    </location>
</feature>
<dbReference type="FunFam" id="3.40.50.2020:FF:000010">
    <property type="entry name" value="Uridine-cytidine kinase"/>
    <property type="match status" value="1"/>
</dbReference>
<protein>
    <recommendedName>
        <fullName evidence="8">Uridine-cytidine kinase</fullName>
        <ecNumber evidence="8">2.7.1.48</ecNumber>
    </recommendedName>
</protein>
<proteinExistence type="inferred from homology"/>
<dbReference type="InterPro" id="IPR000836">
    <property type="entry name" value="PRTase_dom"/>
</dbReference>
<comment type="similarity">
    <text evidence="3 8">Belongs to the uridine kinase family.</text>
</comment>
<dbReference type="NCBIfam" id="NF001097">
    <property type="entry name" value="PRK00129.1"/>
    <property type="match status" value="1"/>
</dbReference>
<keyword evidence="4 8" id="KW-0808">Transferase</keyword>
<dbReference type="PRINTS" id="PR00988">
    <property type="entry name" value="URIDINKINASE"/>
</dbReference>
<evidence type="ECO:0000259" key="10">
    <source>
        <dbReference type="Pfam" id="PF14681"/>
    </source>
</evidence>
<dbReference type="InterPro" id="IPR029057">
    <property type="entry name" value="PRTase-like"/>
</dbReference>
<gene>
    <name evidence="11" type="ORF">RB653_007316</name>
</gene>
<accession>A0AAN7TWB7</accession>
<feature type="domain" description="Phosphoribulokinase/uridine kinase" evidence="9">
    <location>
        <begin position="60"/>
        <end position="243"/>
    </location>
</feature>
<dbReference type="GO" id="GO:0004849">
    <property type="term" value="F:uridine kinase activity"/>
    <property type="evidence" value="ECO:0007669"/>
    <property type="project" value="UniProtKB-EC"/>
</dbReference>
<comment type="pathway">
    <text evidence="1 8">Pyrimidine metabolism; UMP biosynthesis via salvage pathway; UMP from uridine: step 1/1.</text>
</comment>
<dbReference type="CDD" id="cd02023">
    <property type="entry name" value="UMPK"/>
    <property type="match status" value="1"/>
</dbReference>
<dbReference type="GO" id="GO:0005524">
    <property type="term" value="F:ATP binding"/>
    <property type="evidence" value="ECO:0007669"/>
    <property type="project" value="UniProtKB-KW"/>
</dbReference>
<evidence type="ECO:0000256" key="3">
    <source>
        <dbReference type="ARBA" id="ARBA00005408"/>
    </source>
</evidence>
<dbReference type="Proteomes" id="UP001344447">
    <property type="component" value="Unassembled WGS sequence"/>
</dbReference>
<dbReference type="Pfam" id="PF14681">
    <property type="entry name" value="UPRTase"/>
    <property type="match status" value="1"/>
</dbReference>
<evidence type="ECO:0000256" key="8">
    <source>
        <dbReference type="RuleBase" id="RU003825"/>
    </source>
</evidence>
<dbReference type="InterPro" id="IPR000764">
    <property type="entry name" value="Uridine_kinase-like"/>
</dbReference>
<comment type="pathway">
    <text evidence="2 8">Pyrimidine metabolism; CTP biosynthesis via salvage pathway; CTP from cytidine: step 1/3.</text>
</comment>
<dbReference type="Gene3D" id="3.40.50.300">
    <property type="entry name" value="P-loop containing nucleotide triphosphate hydrolases"/>
    <property type="match status" value="1"/>
</dbReference>
<dbReference type="EC" id="2.7.1.48" evidence="8"/>
<name>A0AAN7TWB7_9MYCE</name>
<evidence type="ECO:0000256" key="5">
    <source>
        <dbReference type="ARBA" id="ARBA00022741"/>
    </source>
</evidence>
<keyword evidence="6 8" id="KW-0418">Kinase</keyword>
<comment type="catalytic activity">
    <reaction evidence="8">
        <text>cytidine + ATP = CMP + ADP + H(+)</text>
        <dbReference type="Rhea" id="RHEA:24674"/>
        <dbReference type="ChEBI" id="CHEBI:15378"/>
        <dbReference type="ChEBI" id="CHEBI:17562"/>
        <dbReference type="ChEBI" id="CHEBI:30616"/>
        <dbReference type="ChEBI" id="CHEBI:60377"/>
        <dbReference type="ChEBI" id="CHEBI:456216"/>
        <dbReference type="EC" id="2.7.1.48"/>
    </reaction>
</comment>
<dbReference type="FunFam" id="3.40.50.300:FF:000339">
    <property type="entry name" value="Uridine kinase"/>
    <property type="match status" value="1"/>
</dbReference>
<dbReference type="NCBIfam" id="NF004018">
    <property type="entry name" value="PRK05480.1"/>
    <property type="match status" value="1"/>
</dbReference>
<dbReference type="GO" id="GO:0008655">
    <property type="term" value="P:pyrimidine-containing compound salvage"/>
    <property type="evidence" value="ECO:0007669"/>
    <property type="project" value="UniProtKB-ARBA"/>
</dbReference>
<evidence type="ECO:0000256" key="2">
    <source>
        <dbReference type="ARBA" id="ARBA00004784"/>
    </source>
</evidence>
<dbReference type="Pfam" id="PF00485">
    <property type="entry name" value="PRK"/>
    <property type="match status" value="1"/>
</dbReference>
<keyword evidence="5 8" id="KW-0547">Nucleotide-binding</keyword>
<evidence type="ECO:0000259" key="9">
    <source>
        <dbReference type="Pfam" id="PF00485"/>
    </source>
</evidence>
<evidence type="ECO:0000313" key="11">
    <source>
        <dbReference type="EMBL" id="KAK5576175.1"/>
    </source>
</evidence>
<dbReference type="NCBIfam" id="TIGR00235">
    <property type="entry name" value="udk"/>
    <property type="match status" value="1"/>
</dbReference>
<keyword evidence="12" id="KW-1185">Reference proteome</keyword>
<evidence type="ECO:0000313" key="12">
    <source>
        <dbReference type="Proteomes" id="UP001344447"/>
    </source>
</evidence>
<dbReference type="InterPro" id="IPR027417">
    <property type="entry name" value="P-loop_NTPase"/>
</dbReference>
<evidence type="ECO:0000256" key="1">
    <source>
        <dbReference type="ARBA" id="ARBA00004690"/>
    </source>
</evidence>
<dbReference type="AlphaFoldDB" id="A0AAN7TWB7"/>
<dbReference type="SUPFAM" id="SSF52540">
    <property type="entry name" value="P-loop containing nucleoside triphosphate hydrolases"/>
    <property type="match status" value="1"/>
</dbReference>
<dbReference type="Gene3D" id="3.40.50.2020">
    <property type="match status" value="1"/>
</dbReference>
<evidence type="ECO:0000256" key="4">
    <source>
        <dbReference type="ARBA" id="ARBA00022679"/>
    </source>
</evidence>
<dbReference type="InterPro" id="IPR006083">
    <property type="entry name" value="PRK/URK"/>
</dbReference>
<organism evidence="11 12">
    <name type="scientific">Dictyostelium firmibasis</name>
    <dbReference type="NCBI Taxonomy" id="79012"/>
    <lineage>
        <taxon>Eukaryota</taxon>
        <taxon>Amoebozoa</taxon>
        <taxon>Evosea</taxon>
        <taxon>Eumycetozoa</taxon>
        <taxon>Dictyostelia</taxon>
        <taxon>Dictyosteliales</taxon>
        <taxon>Dictyosteliaceae</taxon>
        <taxon>Dictyostelium</taxon>
    </lineage>
</organism>
<evidence type="ECO:0000256" key="7">
    <source>
        <dbReference type="ARBA" id="ARBA00022840"/>
    </source>
</evidence>
<evidence type="ECO:0000256" key="6">
    <source>
        <dbReference type="ARBA" id="ARBA00022777"/>
    </source>
</evidence>
<comment type="caution">
    <text evidence="11">The sequence shown here is derived from an EMBL/GenBank/DDBJ whole genome shotgun (WGS) entry which is preliminary data.</text>
</comment>